<comment type="caution">
    <text evidence="1">The sequence shown here is derived from an EMBL/GenBank/DDBJ whole genome shotgun (WGS) entry which is preliminary data.</text>
</comment>
<sequence length="745" mass="82785">MYPHGMTKRGAGSGGRGLSVYVFPFDSFLISVFEFWTVHNENGLVISSSPFRCTAMTRVSNLMLLISLLLLILKGRRALCINTQHTFLIANDTFLKDGKPFRILGGEIHYFRVPAMYWEDRLLRAKSLGLNTVQTYVPWNLHEPEPDQLDLSELENYLKLAHKLDLLIMLRIGPYVCGEWDFGGFPAWLLAKQPPLRLRTSDASFLELVDKWWDTLLPTVVRFLYSRGGPVIMLQVENEYGSFGDDKLYLQHLVAQARYHLGDDVILYTTDGASKGNLENGSINSSNVYAAVDFATGSDPASAFLLQKLYNAPGKSPPLSAEFYTGWLTHWGERLAKTDAEGTASALADLLGVNGSVVLYMAHGGTNFGFSSGANTGGDSSEFQPDITSYDYDAPIGEAGDVSGEKFQALQKVLAQYHKSALPPSPPLPPRRQYGTVELTMVASIFDVLELLSKPSQGIQNEIPVYMEYLNQASGFILYQSVLPLHTKPGSQISVVEVHDRAQVYISLDETVSARKSDNLVFVGVMERWSMKSLALSSTTGKPGLQIYILVENMGRVNYGEYIFDPKGINCSVLLDEFPILNWRAHPIPLSDITVLSADFLQLQQQKGLHRRIIGNQMNLTTLSDSDFRGPSFFQGTLKIDSADGPADTFLSLRHWTKGVAFINGYNLGRFWPLRGPQCTLYIPAPLLKYGDNELVILELDRPNPDGIVELLDKGDFTCGNHTGTHMPLLSNKRRTPGWMVNNGL</sequence>
<dbReference type="EMBL" id="CM055098">
    <property type="protein sequence ID" value="KAJ7550860.1"/>
    <property type="molecule type" value="Genomic_DNA"/>
</dbReference>
<gene>
    <name evidence="1" type="ORF">O6H91_07G121900</name>
</gene>
<keyword evidence="2" id="KW-1185">Reference proteome</keyword>
<accession>A0ACC2D9D6</accession>
<organism evidence="1 2">
    <name type="scientific">Diphasiastrum complanatum</name>
    <name type="common">Issler's clubmoss</name>
    <name type="synonym">Lycopodium complanatum</name>
    <dbReference type="NCBI Taxonomy" id="34168"/>
    <lineage>
        <taxon>Eukaryota</taxon>
        <taxon>Viridiplantae</taxon>
        <taxon>Streptophyta</taxon>
        <taxon>Embryophyta</taxon>
        <taxon>Tracheophyta</taxon>
        <taxon>Lycopodiopsida</taxon>
        <taxon>Lycopodiales</taxon>
        <taxon>Lycopodiaceae</taxon>
        <taxon>Lycopodioideae</taxon>
        <taxon>Diphasiastrum</taxon>
    </lineage>
</organism>
<reference evidence="2" key="1">
    <citation type="journal article" date="2024" name="Proc. Natl. Acad. Sci. U.S.A.">
        <title>Extraordinary preservation of gene collinearity over three hundred million years revealed in homosporous lycophytes.</title>
        <authorList>
            <person name="Li C."/>
            <person name="Wickell D."/>
            <person name="Kuo L.Y."/>
            <person name="Chen X."/>
            <person name="Nie B."/>
            <person name="Liao X."/>
            <person name="Peng D."/>
            <person name="Ji J."/>
            <person name="Jenkins J."/>
            <person name="Williams M."/>
            <person name="Shu S."/>
            <person name="Plott C."/>
            <person name="Barry K."/>
            <person name="Rajasekar S."/>
            <person name="Grimwood J."/>
            <person name="Han X."/>
            <person name="Sun S."/>
            <person name="Hou Z."/>
            <person name="He W."/>
            <person name="Dai G."/>
            <person name="Sun C."/>
            <person name="Schmutz J."/>
            <person name="Leebens-Mack J.H."/>
            <person name="Li F.W."/>
            <person name="Wang L."/>
        </authorList>
    </citation>
    <scope>NUCLEOTIDE SEQUENCE [LARGE SCALE GENOMIC DNA]</scope>
    <source>
        <strain evidence="2">cv. PW_Plant_1</strain>
    </source>
</reference>
<evidence type="ECO:0000313" key="1">
    <source>
        <dbReference type="EMBL" id="KAJ7550860.1"/>
    </source>
</evidence>
<dbReference type="Proteomes" id="UP001162992">
    <property type="component" value="Chromosome 7"/>
</dbReference>
<protein>
    <submittedName>
        <fullName evidence="1">Uncharacterized protein</fullName>
    </submittedName>
</protein>
<evidence type="ECO:0000313" key="2">
    <source>
        <dbReference type="Proteomes" id="UP001162992"/>
    </source>
</evidence>
<proteinExistence type="predicted"/>
<name>A0ACC2D9D6_DIPCM</name>